<accession>A0A1W7A9I2</accession>
<feature type="transmembrane region" description="Helical" evidence="2">
    <location>
        <begin position="274"/>
        <end position="293"/>
    </location>
</feature>
<feature type="compositionally biased region" description="Low complexity" evidence="1">
    <location>
        <begin position="66"/>
        <end position="99"/>
    </location>
</feature>
<dbReference type="OrthoDB" id="2414157at2"/>
<name>A0A1W7A9I2_9STAP</name>
<keyword evidence="2" id="KW-0472">Membrane</keyword>
<evidence type="ECO:0000313" key="3">
    <source>
        <dbReference type="EMBL" id="ARQ06238.1"/>
    </source>
</evidence>
<proteinExistence type="predicted"/>
<feature type="transmembrane region" description="Helical" evidence="2">
    <location>
        <begin position="216"/>
        <end position="236"/>
    </location>
</feature>
<evidence type="ECO:0000256" key="2">
    <source>
        <dbReference type="SAM" id="Phobius"/>
    </source>
</evidence>
<dbReference type="STRING" id="1855823.MCCS_05870"/>
<feature type="compositionally biased region" description="Polar residues" evidence="1">
    <location>
        <begin position="32"/>
        <end position="41"/>
    </location>
</feature>
<dbReference type="Proteomes" id="UP000194154">
    <property type="component" value="Chromosome"/>
</dbReference>
<evidence type="ECO:0008006" key="5">
    <source>
        <dbReference type="Google" id="ProtNLM"/>
    </source>
</evidence>
<feature type="compositionally biased region" description="Low complexity" evidence="1">
    <location>
        <begin position="42"/>
        <end position="52"/>
    </location>
</feature>
<organism evidence="3 4">
    <name type="scientific">Macrococcoides canis</name>
    <dbReference type="NCBI Taxonomy" id="1855823"/>
    <lineage>
        <taxon>Bacteria</taxon>
        <taxon>Bacillati</taxon>
        <taxon>Bacillota</taxon>
        <taxon>Bacilli</taxon>
        <taxon>Bacillales</taxon>
        <taxon>Staphylococcaceae</taxon>
        <taxon>Macrococcoides</taxon>
    </lineage>
</organism>
<dbReference type="RefSeq" id="WP_086041917.1">
    <property type="nucleotide sequence ID" value="NZ_CBCRZA010000001.1"/>
</dbReference>
<keyword evidence="2" id="KW-0812">Transmembrane</keyword>
<protein>
    <recommendedName>
        <fullName evidence="5">Zinc ribbon domain-containing protein</fullName>
    </recommendedName>
</protein>
<gene>
    <name evidence="3" type="ORF">MCCS_05870</name>
</gene>
<evidence type="ECO:0000256" key="1">
    <source>
        <dbReference type="SAM" id="MobiDB-lite"/>
    </source>
</evidence>
<dbReference type="AlphaFoldDB" id="A0A1W7A9I2"/>
<reference evidence="3 4" key="1">
    <citation type="journal article" date="2017" name="Int. J. Syst. Evol. Microbiol.">
        <title>Macrococcus canis sp. nov., a skin bacterium associated with infections in dogs.</title>
        <authorList>
            <person name="Gobeli Brawand S."/>
            <person name="Cotting K."/>
            <person name="Gomez-Sanz E."/>
            <person name="Collaud A."/>
            <person name="Thomann A."/>
            <person name="Brodard I."/>
            <person name="Rodriguez-Campos S."/>
            <person name="Strauss C."/>
            <person name="Perreten V."/>
        </authorList>
    </citation>
    <scope>NUCLEOTIDE SEQUENCE [LARGE SCALE GENOMIC DNA]</scope>
    <source>
        <strain evidence="3 4">KM45013</strain>
    </source>
</reference>
<feature type="region of interest" description="Disordered" evidence="1">
    <location>
        <begin position="31"/>
        <end position="52"/>
    </location>
</feature>
<dbReference type="KEGG" id="mcak:MCCS_05870"/>
<feature type="region of interest" description="Disordered" evidence="1">
    <location>
        <begin position="64"/>
        <end position="99"/>
    </location>
</feature>
<feature type="transmembrane region" description="Helical" evidence="2">
    <location>
        <begin position="242"/>
        <end position="262"/>
    </location>
</feature>
<dbReference type="GeneID" id="35294726"/>
<dbReference type="EMBL" id="CP021059">
    <property type="protein sequence ID" value="ARQ06238.1"/>
    <property type="molecule type" value="Genomic_DNA"/>
</dbReference>
<keyword evidence="2" id="KW-1133">Transmembrane helix</keyword>
<evidence type="ECO:0000313" key="4">
    <source>
        <dbReference type="Proteomes" id="UP000194154"/>
    </source>
</evidence>
<feature type="transmembrane region" description="Helical" evidence="2">
    <location>
        <begin position="142"/>
        <end position="163"/>
    </location>
</feature>
<keyword evidence="4" id="KW-1185">Reference proteome</keyword>
<sequence>MRCNQCNNEVGINDAFCGECGNDLRAQRAQEKLTQTESQSATDSTVTDSTVTYEPKKDSVIHNEQQEQPQVTQQQTTQQTQQTQQTHQVPPTQQAHQAPPIINKEQVNEQSKALVNEGKGFFRQAFRAHDEEVTSNHHFTPALSAILILAGLIIVGILLAIAIPDEVGYYGTSKGDIITKLLFSSFLLLAILFLATFLLSKFLINNGLTFAKALSDFVLINVYSIIFIALGLLLYVVDSYKIASALTFIGVLLLIFSGIYLISKYSARIASKIPTYLIITIYAIITLIALIIFKHIAMDLITAIITSIVQSQLGEFGELFDGLFNN</sequence>
<feature type="transmembrane region" description="Helical" evidence="2">
    <location>
        <begin position="183"/>
        <end position="204"/>
    </location>
</feature>